<keyword evidence="9 19" id="KW-0285">Flavoprotein</keyword>
<keyword evidence="11 19" id="KW-0521">NADP</keyword>
<keyword evidence="16 19" id="KW-0961">Cell wall biogenesis/degradation</keyword>
<evidence type="ECO:0000256" key="17">
    <source>
        <dbReference type="ARBA" id="ARBA00031026"/>
    </source>
</evidence>
<name>A0A841ELP6_9BACT</name>
<evidence type="ECO:0000256" key="2">
    <source>
        <dbReference type="ARBA" id="ARBA00003921"/>
    </source>
</evidence>
<dbReference type="AlphaFoldDB" id="A0A841ELP6"/>
<comment type="cofactor">
    <cofactor evidence="1 19">
        <name>FAD</name>
        <dbReference type="ChEBI" id="CHEBI:57692"/>
    </cofactor>
</comment>
<dbReference type="SUPFAM" id="SSF56194">
    <property type="entry name" value="Uridine diphospho-N-Acetylenolpyruvylglucosamine reductase, MurB, C-terminal domain"/>
    <property type="match status" value="1"/>
</dbReference>
<dbReference type="GO" id="GO:0071949">
    <property type="term" value="F:FAD binding"/>
    <property type="evidence" value="ECO:0007669"/>
    <property type="project" value="InterPro"/>
</dbReference>
<evidence type="ECO:0000256" key="1">
    <source>
        <dbReference type="ARBA" id="ARBA00001974"/>
    </source>
</evidence>
<evidence type="ECO:0000256" key="4">
    <source>
        <dbReference type="ARBA" id="ARBA00004752"/>
    </source>
</evidence>
<dbReference type="InterPro" id="IPR011601">
    <property type="entry name" value="MurB_C"/>
</dbReference>
<dbReference type="EMBL" id="JACHKT010000003">
    <property type="protein sequence ID" value="MBB6001953.1"/>
    <property type="molecule type" value="Genomic_DNA"/>
</dbReference>
<dbReference type="Pfam" id="PF01565">
    <property type="entry name" value="FAD_binding_4"/>
    <property type="match status" value="1"/>
</dbReference>
<dbReference type="PANTHER" id="PTHR21071">
    <property type="entry name" value="UDP-N-ACETYLENOLPYRUVOYLGLUCOSAMINE REDUCTASE"/>
    <property type="match status" value="1"/>
</dbReference>
<dbReference type="GO" id="GO:0008360">
    <property type="term" value="P:regulation of cell shape"/>
    <property type="evidence" value="ECO:0007669"/>
    <property type="project" value="UniProtKB-KW"/>
</dbReference>
<keyword evidence="12 19" id="KW-0133">Cell shape</keyword>
<dbReference type="PANTHER" id="PTHR21071:SF4">
    <property type="entry name" value="UDP-N-ACETYLENOLPYRUVOYLGLUCOSAMINE REDUCTASE"/>
    <property type="match status" value="1"/>
</dbReference>
<dbReference type="EC" id="1.3.1.98" evidence="5 19"/>
<comment type="similarity">
    <text evidence="19">Belongs to the MurB family.</text>
</comment>
<evidence type="ECO:0000256" key="19">
    <source>
        <dbReference type="HAMAP-Rule" id="MF_00037"/>
    </source>
</evidence>
<accession>A0A841ELP6</accession>
<keyword evidence="22" id="KW-1185">Reference proteome</keyword>
<comment type="caution">
    <text evidence="21">The sequence shown here is derived from an EMBL/GenBank/DDBJ whole genome shotgun (WGS) entry which is preliminary data.</text>
</comment>
<reference evidence="21 22" key="1">
    <citation type="submission" date="2020-08" db="EMBL/GenBank/DDBJ databases">
        <title>Functional genomics of gut bacteria from endangered species of beetles.</title>
        <authorList>
            <person name="Carlos-Shanley C."/>
        </authorList>
    </citation>
    <scope>NUCLEOTIDE SEQUENCE [LARGE SCALE GENOMIC DNA]</scope>
    <source>
        <strain evidence="21 22">S00070</strain>
    </source>
</reference>
<keyword evidence="10 19" id="KW-0274">FAD</keyword>
<evidence type="ECO:0000256" key="12">
    <source>
        <dbReference type="ARBA" id="ARBA00022960"/>
    </source>
</evidence>
<evidence type="ECO:0000256" key="14">
    <source>
        <dbReference type="ARBA" id="ARBA00023002"/>
    </source>
</evidence>
<evidence type="ECO:0000256" key="10">
    <source>
        <dbReference type="ARBA" id="ARBA00022827"/>
    </source>
</evidence>
<dbReference type="Proteomes" id="UP000524404">
    <property type="component" value="Unassembled WGS sequence"/>
</dbReference>
<proteinExistence type="inferred from homology"/>
<dbReference type="Gene3D" id="3.30.465.10">
    <property type="match status" value="1"/>
</dbReference>
<dbReference type="InterPro" id="IPR016167">
    <property type="entry name" value="FAD-bd_PCMH_sub1"/>
</dbReference>
<evidence type="ECO:0000256" key="16">
    <source>
        <dbReference type="ARBA" id="ARBA00023316"/>
    </source>
</evidence>
<evidence type="ECO:0000256" key="7">
    <source>
        <dbReference type="ARBA" id="ARBA00022490"/>
    </source>
</evidence>
<feature type="domain" description="FAD-binding PCMH-type" evidence="20">
    <location>
        <begin position="15"/>
        <end position="188"/>
    </location>
</feature>
<dbReference type="InterPro" id="IPR036318">
    <property type="entry name" value="FAD-bd_PCMH-like_sf"/>
</dbReference>
<dbReference type="NCBIfam" id="NF000755">
    <property type="entry name" value="PRK00046.1"/>
    <property type="match status" value="1"/>
</dbReference>
<dbReference type="Gene3D" id="3.90.78.10">
    <property type="entry name" value="UDP-N-acetylenolpyruvoylglucosamine reductase, C-terminal domain"/>
    <property type="match status" value="1"/>
</dbReference>
<evidence type="ECO:0000256" key="15">
    <source>
        <dbReference type="ARBA" id="ARBA00023306"/>
    </source>
</evidence>
<dbReference type="Gene3D" id="3.30.43.10">
    <property type="entry name" value="Uridine Diphospho-n-acetylenolpyruvylglucosamine Reductase, domain 2"/>
    <property type="match status" value="1"/>
</dbReference>
<evidence type="ECO:0000256" key="9">
    <source>
        <dbReference type="ARBA" id="ARBA00022630"/>
    </source>
</evidence>
<dbReference type="GO" id="GO:0051301">
    <property type="term" value="P:cell division"/>
    <property type="evidence" value="ECO:0007669"/>
    <property type="project" value="UniProtKB-KW"/>
</dbReference>
<evidence type="ECO:0000256" key="11">
    <source>
        <dbReference type="ARBA" id="ARBA00022857"/>
    </source>
</evidence>
<dbReference type="PROSITE" id="PS51387">
    <property type="entry name" value="FAD_PCMH"/>
    <property type="match status" value="1"/>
</dbReference>
<dbReference type="SUPFAM" id="SSF56176">
    <property type="entry name" value="FAD-binding/transporter-associated domain-like"/>
    <property type="match status" value="1"/>
</dbReference>
<evidence type="ECO:0000259" key="20">
    <source>
        <dbReference type="PROSITE" id="PS51387"/>
    </source>
</evidence>
<evidence type="ECO:0000256" key="3">
    <source>
        <dbReference type="ARBA" id="ARBA00004496"/>
    </source>
</evidence>
<comment type="subcellular location">
    <subcellularLocation>
        <location evidence="3 19">Cytoplasm</location>
    </subcellularLocation>
</comment>
<dbReference type="InterPro" id="IPR006094">
    <property type="entry name" value="Oxid_FAD_bind_N"/>
</dbReference>
<evidence type="ECO:0000313" key="22">
    <source>
        <dbReference type="Proteomes" id="UP000524404"/>
    </source>
</evidence>
<dbReference type="InterPro" id="IPR016169">
    <property type="entry name" value="FAD-bd_PCMH_sub2"/>
</dbReference>
<evidence type="ECO:0000256" key="13">
    <source>
        <dbReference type="ARBA" id="ARBA00022984"/>
    </source>
</evidence>
<evidence type="ECO:0000313" key="21">
    <source>
        <dbReference type="EMBL" id="MBB6001953.1"/>
    </source>
</evidence>
<comment type="function">
    <text evidence="2 19">Cell wall formation.</text>
</comment>
<feature type="active site" evidence="19">
    <location>
        <position position="334"/>
    </location>
</feature>
<feature type="active site" description="Proton donor" evidence="19">
    <location>
        <position position="238"/>
    </location>
</feature>
<dbReference type="InterPro" id="IPR003170">
    <property type="entry name" value="MurB"/>
</dbReference>
<feature type="active site" evidence="19">
    <location>
        <position position="164"/>
    </location>
</feature>
<gene>
    <name evidence="19" type="primary">murB</name>
    <name evidence="21" type="ORF">HNP25_000602</name>
</gene>
<keyword evidence="13 19" id="KW-0573">Peptidoglycan synthesis</keyword>
<keyword evidence="8 19" id="KW-0132">Cell division</keyword>
<organism evidence="21 22">
    <name type="scientific">Arcicella rosea</name>
    <dbReference type="NCBI Taxonomy" id="502909"/>
    <lineage>
        <taxon>Bacteria</taxon>
        <taxon>Pseudomonadati</taxon>
        <taxon>Bacteroidota</taxon>
        <taxon>Cytophagia</taxon>
        <taxon>Cytophagales</taxon>
        <taxon>Flectobacillaceae</taxon>
        <taxon>Arcicella</taxon>
    </lineage>
</organism>
<dbReference type="Pfam" id="PF02873">
    <property type="entry name" value="MurB_C"/>
    <property type="match status" value="1"/>
</dbReference>
<protein>
    <recommendedName>
        <fullName evidence="6 19">UDP-N-acetylenolpyruvoylglucosamine reductase</fullName>
        <ecNumber evidence="5 19">1.3.1.98</ecNumber>
    </recommendedName>
    <alternativeName>
        <fullName evidence="17 19">UDP-N-acetylmuramate dehydrogenase</fullName>
    </alternativeName>
</protein>
<dbReference type="InterPro" id="IPR016166">
    <property type="entry name" value="FAD-bd_PCMH"/>
</dbReference>
<dbReference type="NCBIfam" id="NF010478">
    <property type="entry name" value="PRK13903.1"/>
    <property type="match status" value="1"/>
</dbReference>
<dbReference type="UniPathway" id="UPA00219"/>
<dbReference type="NCBIfam" id="TIGR00179">
    <property type="entry name" value="murB"/>
    <property type="match status" value="1"/>
</dbReference>
<dbReference type="GO" id="GO:0008762">
    <property type="term" value="F:UDP-N-acetylmuramate dehydrogenase activity"/>
    <property type="evidence" value="ECO:0007669"/>
    <property type="project" value="UniProtKB-UniRule"/>
</dbReference>
<dbReference type="GO" id="GO:0009252">
    <property type="term" value="P:peptidoglycan biosynthetic process"/>
    <property type="evidence" value="ECO:0007669"/>
    <property type="project" value="UniProtKB-UniRule"/>
</dbReference>
<dbReference type="GO" id="GO:0005829">
    <property type="term" value="C:cytosol"/>
    <property type="evidence" value="ECO:0007669"/>
    <property type="project" value="TreeGrafter"/>
</dbReference>
<evidence type="ECO:0000256" key="5">
    <source>
        <dbReference type="ARBA" id="ARBA00012518"/>
    </source>
</evidence>
<keyword evidence="7 19" id="KW-0963">Cytoplasm</keyword>
<sequence>MNIQQNISLKPFNTFGLEASAQYFVEVNTVEELKDILQNPDFKNLDKLFLGGGSNLLLTKNYEGLVIKIALKGVEKVFEDENTVYIKAGAGEIWHHFVMYCVENNYAGIENLSLIPGTVGAAPMQNIGAYGVEIKDVFQELQALNLETLEIETFSLAACQFGYRESIFKHSLKGKYVTTSVTFHLNKIATFKTAYGDIQKTLAEMNVTALSIKAISDAVISIRRSKLPDPAEIGNSGSFFKNPEIPLGQYKTLIESFPTLPSYPINETTVKVPAGWLIEQAGWKGFRDGQIGVHARQALVLVNYGGGNGNEIKKLAEKVQQSVLDKFGIKLSPEVNYI</sequence>
<dbReference type="InterPro" id="IPR036635">
    <property type="entry name" value="MurB_C_sf"/>
</dbReference>
<dbReference type="RefSeq" id="WP_184130027.1">
    <property type="nucleotide sequence ID" value="NZ_JACHKT010000003.1"/>
</dbReference>
<comment type="pathway">
    <text evidence="4 19">Cell wall biogenesis; peptidoglycan biosynthesis.</text>
</comment>
<dbReference type="GO" id="GO:0071555">
    <property type="term" value="P:cell wall organization"/>
    <property type="evidence" value="ECO:0007669"/>
    <property type="project" value="UniProtKB-KW"/>
</dbReference>
<keyword evidence="14 19" id="KW-0560">Oxidoreductase</keyword>
<comment type="catalytic activity">
    <reaction evidence="18 19">
        <text>UDP-N-acetyl-alpha-D-muramate + NADP(+) = UDP-N-acetyl-3-O-(1-carboxyvinyl)-alpha-D-glucosamine + NADPH + H(+)</text>
        <dbReference type="Rhea" id="RHEA:12248"/>
        <dbReference type="ChEBI" id="CHEBI:15378"/>
        <dbReference type="ChEBI" id="CHEBI:57783"/>
        <dbReference type="ChEBI" id="CHEBI:58349"/>
        <dbReference type="ChEBI" id="CHEBI:68483"/>
        <dbReference type="ChEBI" id="CHEBI:70757"/>
        <dbReference type="EC" id="1.3.1.98"/>
    </reaction>
</comment>
<evidence type="ECO:0000256" key="6">
    <source>
        <dbReference type="ARBA" id="ARBA00015188"/>
    </source>
</evidence>
<evidence type="ECO:0000256" key="18">
    <source>
        <dbReference type="ARBA" id="ARBA00048914"/>
    </source>
</evidence>
<keyword evidence="15 19" id="KW-0131">Cell cycle</keyword>
<evidence type="ECO:0000256" key="8">
    <source>
        <dbReference type="ARBA" id="ARBA00022618"/>
    </source>
</evidence>
<dbReference type="HAMAP" id="MF_00037">
    <property type="entry name" value="MurB"/>
    <property type="match status" value="1"/>
</dbReference>